<organism evidence="3 4">
    <name type="scientific">Streptomyces sviceus (strain ATCC 29083 / DSM 924 / JCM 4929 / NBRC 13980 / NCIMB 11184 / NRRL 5439 / UC 5370)</name>
    <dbReference type="NCBI Taxonomy" id="463191"/>
    <lineage>
        <taxon>Bacteria</taxon>
        <taxon>Bacillati</taxon>
        <taxon>Actinomycetota</taxon>
        <taxon>Actinomycetes</taxon>
        <taxon>Kitasatosporales</taxon>
        <taxon>Streptomycetaceae</taxon>
        <taxon>Streptomyces</taxon>
    </lineage>
</organism>
<dbReference type="AlphaFoldDB" id="B5HQG1"/>
<feature type="transmembrane region" description="Helical" evidence="2">
    <location>
        <begin position="156"/>
        <end position="173"/>
    </location>
</feature>
<gene>
    <name evidence="3" type="ORF">SSEG_01646</name>
</gene>
<feature type="region of interest" description="Disordered" evidence="1">
    <location>
        <begin position="238"/>
        <end position="273"/>
    </location>
</feature>
<keyword evidence="2" id="KW-0472">Membrane</keyword>
<dbReference type="EMBL" id="CM000951">
    <property type="protein sequence ID" value="EDY55066.1"/>
    <property type="molecule type" value="Genomic_DNA"/>
</dbReference>
<protein>
    <submittedName>
        <fullName evidence="3">Integral membrane protein</fullName>
    </submittedName>
</protein>
<feature type="compositionally biased region" description="Basic residues" evidence="1">
    <location>
        <begin position="238"/>
        <end position="247"/>
    </location>
</feature>
<dbReference type="InterPro" id="IPR021235">
    <property type="entry name" value="DUF2637"/>
</dbReference>
<reference evidence="3" key="1">
    <citation type="submission" date="2009-10" db="EMBL/GenBank/DDBJ databases">
        <title>The genome sequence of Streptomyces sviceus strain ATCC 29083.</title>
        <authorList>
            <consortium name="The Broad Institute Genome Sequencing Platform"/>
            <consortium name="Broad Institute Microbial Sequencing Center"/>
            <person name="Fischbach M."/>
            <person name="Godfrey P."/>
            <person name="Ward D."/>
            <person name="Young S."/>
            <person name="Zeng Q."/>
            <person name="Koehrsen M."/>
            <person name="Alvarado L."/>
            <person name="Berlin A.M."/>
            <person name="Bochicchio J."/>
            <person name="Borenstein D."/>
            <person name="Chapman S.B."/>
            <person name="Chen Z."/>
            <person name="Engels R."/>
            <person name="Freedman E."/>
            <person name="Gellesch M."/>
            <person name="Goldberg J."/>
            <person name="Griggs A."/>
            <person name="Gujja S."/>
            <person name="Heilman E.R."/>
            <person name="Heiman D.I."/>
            <person name="Hepburn T.A."/>
            <person name="Howarth C."/>
            <person name="Jen D."/>
            <person name="Larson L."/>
            <person name="Lewis B."/>
            <person name="Mehta T."/>
            <person name="Park D."/>
            <person name="Pearson M."/>
            <person name="Richards J."/>
            <person name="Roberts A."/>
            <person name="Saif S."/>
            <person name="Shea T.D."/>
            <person name="Shenoy N."/>
            <person name="Sisk P."/>
            <person name="Stolte C."/>
            <person name="Sykes S.N."/>
            <person name="Thomson T."/>
            <person name="Walk T."/>
            <person name="White J."/>
            <person name="Yandava C."/>
            <person name="Straight P."/>
            <person name="Clardy J."/>
            <person name="Hung D."/>
            <person name="Kolter R."/>
            <person name="Mekalanos J."/>
            <person name="Walker S."/>
            <person name="Walsh C.T."/>
            <person name="Wieland-Brown L.C."/>
            <person name="Haas B."/>
            <person name="Nusbaum C."/>
            <person name="Birren B."/>
        </authorList>
    </citation>
    <scope>NUCLEOTIDE SEQUENCE [LARGE SCALE GENOMIC DNA]</scope>
    <source>
        <strain evidence="3">ATCC 29083</strain>
    </source>
</reference>
<sequence length="273" mass="30021">MYDERTTPHPGFSAEFAYGYEGASGYQEPVGTLYPPLMQQESGWDPAEELAYMLRDAAEAEQPRVQAARGEEPPTPSSHRETLVQITAELGPAKAATRGHRKTRERRQDKLLTLSYCIAAAATVIASTVSVFGGLIAYDPLMFIATGRTESSVASFWPLLVFGPWLVASLSILRHALHQRRSFHSWCVVLVFSAIAMAMCVAQAPSDLMARAAAALPSFASLACFQQLVRQITLTRPPRRSLRRHRQQPREAPVGKAPSDRGFGLPPERNSCL</sequence>
<dbReference type="HOGENOM" id="CLU_055822_1_0_11"/>
<evidence type="ECO:0000313" key="3">
    <source>
        <dbReference type="EMBL" id="EDY55066.1"/>
    </source>
</evidence>
<dbReference type="RefSeq" id="WP_007383937.1">
    <property type="nucleotide sequence ID" value="NZ_CM000951.1"/>
</dbReference>
<evidence type="ECO:0000256" key="2">
    <source>
        <dbReference type="SAM" id="Phobius"/>
    </source>
</evidence>
<feature type="transmembrane region" description="Helical" evidence="2">
    <location>
        <begin position="111"/>
        <end position="136"/>
    </location>
</feature>
<dbReference type="OrthoDB" id="3855580at2"/>
<feature type="region of interest" description="Disordered" evidence="1">
    <location>
        <begin position="61"/>
        <end position="80"/>
    </location>
</feature>
<keyword evidence="2" id="KW-0812">Transmembrane</keyword>
<feature type="transmembrane region" description="Helical" evidence="2">
    <location>
        <begin position="185"/>
        <end position="204"/>
    </location>
</feature>
<evidence type="ECO:0000313" key="4">
    <source>
        <dbReference type="Proteomes" id="UP000002785"/>
    </source>
</evidence>
<evidence type="ECO:0000256" key="1">
    <source>
        <dbReference type="SAM" id="MobiDB-lite"/>
    </source>
</evidence>
<dbReference type="Proteomes" id="UP000002785">
    <property type="component" value="Chromosome"/>
</dbReference>
<keyword evidence="2" id="KW-1133">Transmembrane helix</keyword>
<dbReference type="Pfam" id="PF10935">
    <property type="entry name" value="DUF2637"/>
    <property type="match status" value="1"/>
</dbReference>
<keyword evidence="4" id="KW-1185">Reference proteome</keyword>
<name>B5HQG1_STRX2</name>
<accession>B5HQG1</accession>
<proteinExistence type="predicted"/>
<dbReference type="eggNOG" id="ENOG5031BF7">
    <property type="taxonomic scope" value="Bacteria"/>
</dbReference>